<name>A0ABY5DJN1_9GAMM</name>
<reference evidence="1 2" key="1">
    <citation type="journal article" date="2022" name="Nat. Microbiol.">
        <title>The microbiome of a bacterivorous marine choanoflagellate contains a resource-demanding obligate bacterial associate.</title>
        <authorList>
            <person name="Needham D.M."/>
            <person name="Poirier C."/>
            <person name="Bachy C."/>
            <person name="George E.E."/>
            <person name="Wilken S."/>
            <person name="Yung C.C.M."/>
            <person name="Limardo A.J."/>
            <person name="Morando M."/>
            <person name="Sudek L."/>
            <person name="Malmstrom R.R."/>
            <person name="Keeling P.J."/>
            <person name="Santoro A.E."/>
            <person name="Worden A.Z."/>
        </authorList>
    </citation>
    <scope>NUCLEOTIDE SEQUENCE [LARGE SCALE GENOMIC DNA]</scope>
    <source>
        <strain evidence="1 2">Comchoano-1</strain>
    </source>
</reference>
<dbReference type="RefSeq" id="WP_258568003.1">
    <property type="nucleotide sequence ID" value="NZ_CP092900.1"/>
</dbReference>
<evidence type="ECO:0000313" key="1">
    <source>
        <dbReference type="EMBL" id="UTC24218.1"/>
    </source>
</evidence>
<sequence length="173" mass="20058">MFHWSFITFISITICKQILFLVNDDLHIDSEHDVNLLFHTFSGSQSVNRFMIIVFRSYVKRLLLGNIIYAVGYTYLLNYIQELTPWLPMLGLCSSMGYGQAFYSGICSEKKYLRSQDIESRSQFYQLACLSESSEIRENMLQSLFIGPVVSLDVASDSFEQLVSDFRCFILFE</sequence>
<dbReference type="Proteomes" id="UP001055955">
    <property type="component" value="Chromosome"/>
</dbReference>
<dbReference type="EMBL" id="CP092900">
    <property type="protein sequence ID" value="UTC24218.1"/>
    <property type="molecule type" value="Genomic_DNA"/>
</dbReference>
<keyword evidence="2" id="KW-1185">Reference proteome</keyword>
<evidence type="ECO:0000313" key="2">
    <source>
        <dbReference type="Proteomes" id="UP001055955"/>
    </source>
</evidence>
<protein>
    <submittedName>
        <fullName evidence="1">Uncharacterized protein</fullName>
    </submittedName>
</protein>
<accession>A0ABY5DJN1</accession>
<gene>
    <name evidence="1" type="ORF">MMH89_03145</name>
</gene>
<proteinExistence type="predicted"/>
<organism evidence="1 2">
    <name type="scientific">Candidatus Comchoanobacter bicostacola</name>
    <dbReference type="NCBI Taxonomy" id="2919598"/>
    <lineage>
        <taxon>Bacteria</taxon>
        <taxon>Pseudomonadati</taxon>
        <taxon>Pseudomonadota</taxon>
        <taxon>Gammaproteobacteria</taxon>
        <taxon>Candidatus Comchoanobacterales</taxon>
        <taxon>Candidatus Comchoanobacteraceae</taxon>
        <taxon>Candidatus Comchoanobacter</taxon>
    </lineage>
</organism>